<comment type="subcellular location">
    <subcellularLocation>
        <location evidence="1">Nucleus</location>
    </subcellularLocation>
</comment>
<evidence type="ECO:0000256" key="1">
    <source>
        <dbReference type="ARBA" id="ARBA00004123"/>
    </source>
</evidence>
<keyword evidence="2" id="KW-0240">DNA-directed RNA polymerase</keyword>
<keyword evidence="9" id="KW-1185">Reference proteome</keyword>
<evidence type="ECO:0000313" key="9">
    <source>
        <dbReference type="Proteomes" id="UP000019462"/>
    </source>
</evidence>
<dbReference type="GO" id="GO:0005736">
    <property type="term" value="C:RNA polymerase I complex"/>
    <property type="evidence" value="ECO:0007669"/>
    <property type="project" value="TreeGrafter"/>
</dbReference>
<evidence type="ECO:0000256" key="5">
    <source>
        <dbReference type="ARBA" id="ARBA00025751"/>
    </source>
</evidence>
<feature type="domain" description="DNA-directed RNA polymerase RBP11-like dimerisation" evidence="7">
    <location>
        <begin position="177"/>
        <end position="225"/>
    </location>
</feature>
<dbReference type="OrthoDB" id="510325at2759"/>
<dbReference type="PANTHER" id="PTHR13946:SF28">
    <property type="entry name" value="DNA-DIRECTED RNA POLYMERASES I AND III SUBUNIT RPAC2"/>
    <property type="match status" value="1"/>
</dbReference>
<evidence type="ECO:0000259" key="7">
    <source>
        <dbReference type="Pfam" id="PF13656"/>
    </source>
</evidence>
<organism evidence="8 9">
    <name type="scientific">Moesziomyces aphidis</name>
    <name type="common">Pseudozyma aphidis</name>
    <dbReference type="NCBI Taxonomy" id="84754"/>
    <lineage>
        <taxon>Eukaryota</taxon>
        <taxon>Fungi</taxon>
        <taxon>Dikarya</taxon>
        <taxon>Basidiomycota</taxon>
        <taxon>Ustilaginomycotina</taxon>
        <taxon>Ustilaginomycetes</taxon>
        <taxon>Ustilaginales</taxon>
        <taxon>Ustilaginaceae</taxon>
        <taxon>Moesziomyces</taxon>
    </lineage>
</organism>
<dbReference type="InterPro" id="IPR009025">
    <property type="entry name" value="RBP11-like_dimer"/>
</dbReference>
<dbReference type="HOGENOM" id="CLU_809238_0_0_1"/>
<reference evidence="8 9" key="1">
    <citation type="journal article" date="2014" name="Genome Announc.">
        <title>Genome sequence of the basidiomycetous fungus Pseudozyma aphidis DSM70725, an efficient producer of biosurfactant mannosylerythritol lipids.</title>
        <authorList>
            <person name="Lorenz S."/>
            <person name="Guenther M."/>
            <person name="Grumaz C."/>
            <person name="Rupp S."/>
            <person name="Zibek S."/>
            <person name="Sohn K."/>
        </authorList>
    </citation>
    <scope>NUCLEOTIDE SEQUENCE [LARGE SCALE GENOMIC DNA]</scope>
    <source>
        <strain evidence="9">ATCC 32657 / CBS 517.83 / DSM 70725 / JCM 10318 / NBRC 10182 / NRRL Y-7954 / St-0401</strain>
    </source>
</reference>
<dbReference type="HAMAP" id="MF_00261">
    <property type="entry name" value="RNApol_arch_Rpo11"/>
    <property type="match status" value="1"/>
</dbReference>
<name>W3VJI2_MOEAP</name>
<accession>W3VJI2</accession>
<dbReference type="GO" id="GO:0006383">
    <property type="term" value="P:transcription by RNA polymerase III"/>
    <property type="evidence" value="ECO:0007669"/>
    <property type="project" value="TreeGrafter"/>
</dbReference>
<comment type="caution">
    <text evidence="8">The sequence shown here is derived from an EMBL/GenBank/DDBJ whole genome shotgun (WGS) entry which is preliminary data.</text>
</comment>
<comment type="similarity">
    <text evidence="5">Belongs to the archaeal Rpo11/eukaryotic RPB11/RPC19 RNA polymerase subunit family.</text>
</comment>
<sequence>MSMRFSDGSQLPEQRRGEANPVAGLGEEGSASPVWRFEGLCPGAASSSNHDTLLPPSSHPLPHSRALLRIELSRHWPGAALSAPTDQDAPSPIASQPASRAGFSIGKSHFDRARNRNWSSIVLPLHLNTLDLSIRRWFALLGNMSNPNLAEVMGDGPASIADKLTLLPGYEPDFSAVTFCLKEEDHTLGNSLRYMIMKDPRVEFCGYSNPHPSENKIHLRVQMYGVHLEAVAASSSSNRVTMMQFADSFSTLAFSTMRFVDRASALDALRDAIENLDQLFAAIGEAYEKNLSAGNFEKHVEPKIDHDALAILAEEGKKRRAEEQAKLAESRAQAAAAAAGRPM</sequence>
<dbReference type="Proteomes" id="UP000019462">
    <property type="component" value="Unassembled WGS sequence"/>
</dbReference>
<dbReference type="InterPro" id="IPR008193">
    <property type="entry name" value="RNA_pol_Rpb11_13-16kDa_CS"/>
</dbReference>
<feature type="region of interest" description="Disordered" evidence="6">
    <location>
        <begin position="1"/>
        <end position="28"/>
    </location>
</feature>
<dbReference type="GO" id="GO:0003899">
    <property type="term" value="F:DNA-directed RNA polymerase activity"/>
    <property type="evidence" value="ECO:0007669"/>
    <property type="project" value="InterPro"/>
</dbReference>
<evidence type="ECO:0000256" key="2">
    <source>
        <dbReference type="ARBA" id="ARBA00022478"/>
    </source>
</evidence>
<dbReference type="GO" id="GO:0003677">
    <property type="term" value="F:DNA binding"/>
    <property type="evidence" value="ECO:0007669"/>
    <property type="project" value="InterPro"/>
</dbReference>
<protein>
    <recommendedName>
        <fullName evidence="7">DNA-directed RNA polymerase RBP11-like dimerisation domain-containing protein</fullName>
    </recommendedName>
</protein>
<keyword evidence="3" id="KW-0804">Transcription</keyword>
<dbReference type="InterPro" id="IPR036603">
    <property type="entry name" value="RBP11-like"/>
</dbReference>
<dbReference type="PANTHER" id="PTHR13946">
    <property type="entry name" value="DNA-DIRECTED RNA POLYMERASE I,II,III"/>
    <property type="match status" value="1"/>
</dbReference>
<dbReference type="CDD" id="cd07029">
    <property type="entry name" value="RNAP_I_III_AC19"/>
    <property type="match status" value="1"/>
</dbReference>
<evidence type="ECO:0000313" key="8">
    <source>
        <dbReference type="EMBL" id="ETS60967.1"/>
    </source>
</evidence>
<dbReference type="InterPro" id="IPR022905">
    <property type="entry name" value="Rpo11-like"/>
</dbReference>
<feature type="region of interest" description="Disordered" evidence="6">
    <location>
        <begin position="322"/>
        <end position="343"/>
    </location>
</feature>
<dbReference type="Gene3D" id="3.30.1360.10">
    <property type="entry name" value="RNA polymerase, RBP11-like subunit"/>
    <property type="match status" value="1"/>
</dbReference>
<proteinExistence type="inferred from homology"/>
<dbReference type="PROSITE" id="PS01154">
    <property type="entry name" value="RNA_POL_L_13KD"/>
    <property type="match status" value="1"/>
</dbReference>
<dbReference type="SUPFAM" id="SSF55257">
    <property type="entry name" value="RBP11-like subunits of RNA polymerase"/>
    <property type="match status" value="1"/>
</dbReference>
<dbReference type="InterPro" id="IPR033898">
    <property type="entry name" value="RNAP_AC19"/>
</dbReference>
<evidence type="ECO:0000256" key="6">
    <source>
        <dbReference type="SAM" id="MobiDB-lite"/>
    </source>
</evidence>
<dbReference type="AlphaFoldDB" id="W3VJI2"/>
<gene>
    <name evidence="8" type="ORF">PaG_04897</name>
</gene>
<dbReference type="EMBL" id="AWNI01000022">
    <property type="protein sequence ID" value="ETS60967.1"/>
    <property type="molecule type" value="Genomic_DNA"/>
</dbReference>
<dbReference type="GO" id="GO:0006362">
    <property type="term" value="P:transcription elongation by RNA polymerase I"/>
    <property type="evidence" value="ECO:0007669"/>
    <property type="project" value="TreeGrafter"/>
</dbReference>
<feature type="region of interest" description="Disordered" evidence="6">
    <location>
        <begin position="80"/>
        <end position="100"/>
    </location>
</feature>
<feature type="compositionally biased region" description="Low complexity" evidence="6">
    <location>
        <begin position="330"/>
        <end position="343"/>
    </location>
</feature>
<dbReference type="GO" id="GO:0046983">
    <property type="term" value="F:protein dimerization activity"/>
    <property type="evidence" value="ECO:0007669"/>
    <property type="project" value="InterPro"/>
</dbReference>
<keyword evidence="4" id="KW-0539">Nucleus</keyword>
<dbReference type="Pfam" id="PF13656">
    <property type="entry name" value="RNA_pol_L_2"/>
    <property type="match status" value="1"/>
</dbReference>
<evidence type="ECO:0000256" key="3">
    <source>
        <dbReference type="ARBA" id="ARBA00023163"/>
    </source>
</evidence>
<dbReference type="GO" id="GO:0055029">
    <property type="term" value="C:nuclear DNA-directed RNA polymerase complex"/>
    <property type="evidence" value="ECO:0007669"/>
    <property type="project" value="UniProtKB-ARBA"/>
</dbReference>
<dbReference type="GO" id="GO:0005666">
    <property type="term" value="C:RNA polymerase III complex"/>
    <property type="evidence" value="ECO:0007669"/>
    <property type="project" value="TreeGrafter"/>
</dbReference>
<evidence type="ECO:0000256" key="4">
    <source>
        <dbReference type="ARBA" id="ARBA00023242"/>
    </source>
</evidence>